<feature type="compositionally biased region" description="Basic and acidic residues" evidence="1">
    <location>
        <begin position="577"/>
        <end position="594"/>
    </location>
</feature>
<gene>
    <name evidence="2" type="ORF">KP509_07G044000</name>
</gene>
<sequence>MAKEQLRSLENGGAEAENAQFERDAASRRQCSEKPGYGGKGGKAPSSRGSLFKKKPYDRPLPRSDIISSPATVSSAALASFPTRIMDSASNFVTSSASYLFESFFKRRKTLWIGNGTKSTAERGFRSGQRSEAEMPFATQEVCKHAEVSEVESVKEKCTDRVDKEDTGFVELEQFLKSRTLSREEVKRLTEVLQACTRRGEESYHDTIQEVRVSGRHGIVKQSKGESNPVQLAKEYMGKRITDQWQSTPQGVGPDILYSRSRMQGARMISTPNREDMSEGRLTPATSVQVLKRRLLTEDEDNVNKLGPSRRVRQKMTIMASASPYIRQVNARTGRPQTPNLPIPQAIEKAEKSPEQILAVTVPSKGKSVEESVSAPCSDHAEDLPESSSARDVVFPSIEEPSASMDTSSRLSEPVTALPNITMEKSVSGSLTTSTSELLVFPPEKSKGFRISAFFEEDSSSDEEVNVSAKASGLVGVGLTKTSESNELLIETTLKQSSSLSTKDILSTSPAESWKKLTSPTPALDIKLETLEHSVVKSDSVPTAPLVAPLPAALAPEKSRVSFEPSPVLFHVPSSQEKPDRSEKAAAMESTDRTADIEKHDNLRFLANISKSASVSASQFSVCPMPAQPPSEQSALAQPFSFSKVASRTTDEIHLTPSIEKVTDAGQQQSEGIQIVQSDYSVSQVDMGSREMVTPKVASPATASKIPGVPLFMAPSSVAEVGLSVSTTPISSIPVLQSVTSETKITGTQQNIVTQLGTPLENASIRTSISESPSAADKHGDLDTMVTDSMVEEAENIPASSAAPSLFFGSASNTMQSSSTTFNAPSAPSPFSFTMQSSTPSTASSTAQSLFGSQTSSNNGQSFAFGASGPSPVSSFSANLQSTFSFGSSSSTSMPSSTVSAPLTLPSSSPAPSPFVFGSQVSASTSGFGGQMASSASMFTSVAQSSAPAFSFQASPSPPFQFGGASAGTSLSSSSFGSQAFSFGGQTTSATVNPFSQAGGPNAGQPSSTMANPFAQTAGATGGLFQFGATAAGASQPVFSTGTNAASSFSFGAQPAPPASPFAFGSQPTSMPTGQPFGFGSQPAAPAQSSFPLPGSAGQAPAGASGMEFTGGFSLGAAGGEKSGRKFYKAKRIGSVKRK</sequence>
<reference evidence="2" key="1">
    <citation type="submission" date="2021-08" db="EMBL/GenBank/DDBJ databases">
        <title>WGS assembly of Ceratopteris richardii.</title>
        <authorList>
            <person name="Marchant D.B."/>
            <person name="Chen G."/>
            <person name="Jenkins J."/>
            <person name="Shu S."/>
            <person name="Leebens-Mack J."/>
            <person name="Grimwood J."/>
            <person name="Schmutz J."/>
            <person name="Soltis P."/>
            <person name="Soltis D."/>
            <person name="Chen Z.-H."/>
        </authorList>
    </citation>
    <scope>NUCLEOTIDE SEQUENCE</scope>
    <source>
        <strain evidence="2">Whitten #5841</strain>
        <tissue evidence="2">Leaf</tissue>
    </source>
</reference>
<dbReference type="GO" id="GO:0071763">
    <property type="term" value="P:nuclear membrane organization"/>
    <property type="evidence" value="ECO:0007669"/>
    <property type="project" value="TreeGrafter"/>
</dbReference>
<feature type="region of interest" description="Disordered" evidence="1">
    <location>
        <begin position="831"/>
        <end position="855"/>
    </location>
</feature>
<protein>
    <recommendedName>
        <fullName evidence="4">Nuclear pore complex protein</fullName>
    </recommendedName>
</protein>
<proteinExistence type="predicted"/>
<comment type="caution">
    <text evidence="2">The sequence shown here is derived from an EMBL/GenBank/DDBJ whole genome shotgun (WGS) entry which is preliminary data.</text>
</comment>
<dbReference type="Proteomes" id="UP000825935">
    <property type="component" value="Chromosome 7"/>
</dbReference>
<name>A0A8T2UG88_CERRI</name>
<evidence type="ECO:0000313" key="2">
    <source>
        <dbReference type="EMBL" id="KAH7432866.1"/>
    </source>
</evidence>
<feature type="region of interest" description="Disordered" evidence="1">
    <location>
        <begin position="1"/>
        <end position="66"/>
    </location>
</feature>
<dbReference type="OMA" id="VEMSHEI"/>
<dbReference type="PANTHER" id="PTHR33416">
    <property type="entry name" value="NUCLEAR PORE COMPLEX PROTEIN NUP1"/>
    <property type="match status" value="1"/>
</dbReference>
<feature type="compositionally biased region" description="Low complexity" evidence="1">
    <location>
        <begin position="1094"/>
        <end position="1106"/>
    </location>
</feature>
<keyword evidence="3" id="KW-1185">Reference proteome</keyword>
<dbReference type="OrthoDB" id="1982510at2759"/>
<dbReference type="PANTHER" id="PTHR33416:SF20">
    <property type="entry name" value="NUCLEAR PORE COMPLEX PROTEIN NUP1"/>
    <property type="match status" value="1"/>
</dbReference>
<feature type="compositionally biased region" description="Low complexity" evidence="1">
    <location>
        <begin position="836"/>
        <end position="849"/>
    </location>
</feature>
<evidence type="ECO:0008006" key="4">
    <source>
        <dbReference type="Google" id="ProtNLM"/>
    </source>
</evidence>
<feature type="region of interest" description="Disordered" evidence="1">
    <location>
        <begin position="573"/>
        <end position="594"/>
    </location>
</feature>
<feature type="region of interest" description="Disordered" evidence="1">
    <location>
        <begin position="1063"/>
        <end position="1121"/>
    </location>
</feature>
<evidence type="ECO:0000313" key="3">
    <source>
        <dbReference type="Proteomes" id="UP000825935"/>
    </source>
</evidence>
<dbReference type="GO" id="GO:0005635">
    <property type="term" value="C:nuclear envelope"/>
    <property type="evidence" value="ECO:0007669"/>
    <property type="project" value="TreeGrafter"/>
</dbReference>
<dbReference type="AlphaFoldDB" id="A0A8T2UG88"/>
<dbReference type="EMBL" id="CM035412">
    <property type="protein sequence ID" value="KAH7432866.1"/>
    <property type="molecule type" value="Genomic_DNA"/>
</dbReference>
<feature type="compositionally biased region" description="Basic and acidic residues" evidence="1">
    <location>
        <begin position="20"/>
        <end position="32"/>
    </location>
</feature>
<feature type="region of interest" description="Disordered" evidence="1">
    <location>
        <begin position="362"/>
        <end position="390"/>
    </location>
</feature>
<evidence type="ECO:0000256" key="1">
    <source>
        <dbReference type="SAM" id="MobiDB-lite"/>
    </source>
</evidence>
<organism evidence="2 3">
    <name type="scientific">Ceratopteris richardii</name>
    <name type="common">Triangle waterfern</name>
    <dbReference type="NCBI Taxonomy" id="49495"/>
    <lineage>
        <taxon>Eukaryota</taxon>
        <taxon>Viridiplantae</taxon>
        <taxon>Streptophyta</taxon>
        <taxon>Embryophyta</taxon>
        <taxon>Tracheophyta</taxon>
        <taxon>Polypodiopsida</taxon>
        <taxon>Polypodiidae</taxon>
        <taxon>Polypodiales</taxon>
        <taxon>Pteridineae</taxon>
        <taxon>Pteridaceae</taxon>
        <taxon>Parkerioideae</taxon>
        <taxon>Ceratopteris</taxon>
    </lineage>
</organism>
<accession>A0A8T2UG88</accession>